<sequence>MIESNYHTLKMIKEKMVNYMLDKAQLYIVGDSNVPDYEVDSGITGAEQNYIYTFKNLRPISDQEIKDICDTFGEFMISAYFLVDPYGPYEELPGDKKNGYKKVNLAGESLRFKQEMFRLFLEGDASPDANKIFLFKEKKELNVKKDMEIENGMVVIAPVLDTTAIGIFSKGIELAKFFK</sequence>
<gene>
    <name evidence="1" type="ORF">SAMN05421782_10830</name>
</gene>
<organism evidence="1 2">
    <name type="scientific">Listeria ivanovii</name>
    <dbReference type="NCBI Taxonomy" id="1638"/>
    <lineage>
        <taxon>Bacteria</taxon>
        <taxon>Bacillati</taxon>
        <taxon>Bacillota</taxon>
        <taxon>Bacilli</taxon>
        <taxon>Bacillales</taxon>
        <taxon>Listeriaceae</taxon>
        <taxon>Listeria</taxon>
    </lineage>
</organism>
<comment type="caution">
    <text evidence="1">The sequence shown here is derived from an EMBL/GenBank/DDBJ whole genome shotgun (WGS) entry which is preliminary data.</text>
</comment>
<dbReference type="Proteomes" id="UP000183610">
    <property type="component" value="Unassembled WGS sequence"/>
</dbReference>
<reference evidence="1 2" key="1">
    <citation type="submission" date="2016-10" db="EMBL/GenBank/DDBJ databases">
        <authorList>
            <person name="Varghese N."/>
            <person name="Submissions S."/>
        </authorList>
    </citation>
    <scope>NUCLEOTIDE SEQUENCE [LARGE SCALE GENOMIC DNA]</scope>
    <source>
        <strain evidence="1 2">ATCC 49954</strain>
    </source>
</reference>
<accession>A0AAX2DRJ7</accession>
<evidence type="ECO:0000313" key="2">
    <source>
        <dbReference type="Proteomes" id="UP000183610"/>
    </source>
</evidence>
<dbReference type="EMBL" id="FNMX01000008">
    <property type="protein sequence ID" value="SDW91478.1"/>
    <property type="molecule type" value="Genomic_DNA"/>
</dbReference>
<evidence type="ECO:0008006" key="3">
    <source>
        <dbReference type="Google" id="ProtNLM"/>
    </source>
</evidence>
<name>A0AAX2DRJ7_LISIV</name>
<evidence type="ECO:0000313" key="1">
    <source>
        <dbReference type="EMBL" id="SDW91478.1"/>
    </source>
</evidence>
<proteinExistence type="predicted"/>
<protein>
    <recommendedName>
        <fullName evidence="3">SseB protein N-terminal domain-containing protein</fullName>
    </recommendedName>
</protein>
<dbReference type="RefSeq" id="WP_232002120.1">
    <property type="nucleotide sequence ID" value="NZ_FNMX01000008.1"/>
</dbReference>
<dbReference type="AlphaFoldDB" id="A0AAX2DRJ7"/>